<comment type="caution">
    <text evidence="1">The sequence shown here is derived from an EMBL/GenBank/DDBJ whole genome shotgun (WGS) entry which is preliminary data.</text>
</comment>
<name>M0NGD7_9EURY</name>
<dbReference type="EMBL" id="AOMF01000029">
    <property type="protein sequence ID" value="EMA56608.1"/>
    <property type="molecule type" value="Genomic_DNA"/>
</dbReference>
<protein>
    <submittedName>
        <fullName evidence="1">Integrase family protein</fullName>
    </submittedName>
</protein>
<dbReference type="PATRIC" id="fig|1227457.3.peg.219"/>
<dbReference type="AlphaFoldDB" id="M0NGD7"/>
<evidence type="ECO:0000313" key="2">
    <source>
        <dbReference type="Proteomes" id="UP000011680"/>
    </source>
</evidence>
<reference evidence="1 2" key="1">
    <citation type="journal article" date="2014" name="PLoS Genet.">
        <title>Phylogenetically driven sequencing of extremely halophilic archaea reveals strategies for static and dynamic osmo-response.</title>
        <authorList>
            <person name="Becker E.A."/>
            <person name="Seitzer P.M."/>
            <person name="Tritt A."/>
            <person name="Larsen D."/>
            <person name="Krusor M."/>
            <person name="Yao A.I."/>
            <person name="Wu D."/>
            <person name="Madern D."/>
            <person name="Eisen J.A."/>
            <person name="Darling A.E."/>
            <person name="Facciotti M.T."/>
        </authorList>
    </citation>
    <scope>NUCLEOTIDE SEQUENCE [LARGE SCALE GENOMIC DNA]</scope>
    <source>
        <strain evidence="1 2">JCM 13552</strain>
    </source>
</reference>
<proteinExistence type="predicted"/>
<dbReference type="eggNOG" id="arCOG01241">
    <property type="taxonomic scope" value="Archaea"/>
</dbReference>
<keyword evidence="2" id="KW-1185">Reference proteome</keyword>
<evidence type="ECO:0000313" key="1">
    <source>
        <dbReference type="EMBL" id="EMA56608.1"/>
    </source>
</evidence>
<gene>
    <name evidence="1" type="ORF">C451_01248</name>
</gene>
<sequence>MQEDDLDPEADRPSYKWMTEHGFSGFIKALQRDHDLTPTEFYGRLNVGSDDADDYWELDHNSTRSILNEYVDELLDRRGHPEMTVMPIRSRLKKYTHLYVDVNETADLLAPLEEERERPAEIDRALAVFDVLDEVLGTPASKFKYLEDTRRFYDYLLDAGRAVYNPLDRMEKRFGWDRPEWDNLPSIARCPFALPSCRRSRRSSARDWPRWVGASTF</sequence>
<dbReference type="RefSeq" id="WP_007736774.1">
    <property type="nucleotide sequence ID" value="NZ_AOMF01000029.1"/>
</dbReference>
<organism evidence="1 2">
    <name type="scientific">Halococcus thailandensis JCM 13552</name>
    <dbReference type="NCBI Taxonomy" id="1227457"/>
    <lineage>
        <taxon>Archaea</taxon>
        <taxon>Methanobacteriati</taxon>
        <taxon>Methanobacteriota</taxon>
        <taxon>Stenosarchaea group</taxon>
        <taxon>Halobacteria</taxon>
        <taxon>Halobacteriales</taxon>
        <taxon>Halococcaceae</taxon>
        <taxon>Halococcus</taxon>
    </lineage>
</organism>
<dbReference type="Proteomes" id="UP000011680">
    <property type="component" value="Unassembled WGS sequence"/>
</dbReference>
<accession>M0NGD7</accession>
<dbReference type="OrthoDB" id="303624at2157"/>